<accession>A0A1H9SD08</accession>
<dbReference type="AlphaFoldDB" id="A0A1H9SD08"/>
<evidence type="ECO:0008006" key="5">
    <source>
        <dbReference type="Google" id="ProtNLM"/>
    </source>
</evidence>
<keyword evidence="1" id="KW-1133">Transmembrane helix</keyword>
<protein>
    <recommendedName>
        <fullName evidence="5">Iron Transport-associated domain-containing protein</fullName>
    </recommendedName>
</protein>
<feature type="transmembrane region" description="Helical" evidence="1">
    <location>
        <begin position="300"/>
        <end position="320"/>
    </location>
</feature>
<proteinExistence type="predicted"/>
<feature type="chain" id="PRO_5010267633" description="Iron Transport-associated domain-containing protein" evidence="2">
    <location>
        <begin position="27"/>
        <end position="336"/>
    </location>
</feature>
<organism evidence="3 4">
    <name type="scientific">Lachnobacterium bovis</name>
    <dbReference type="NCBI Taxonomy" id="140626"/>
    <lineage>
        <taxon>Bacteria</taxon>
        <taxon>Bacillati</taxon>
        <taxon>Bacillota</taxon>
        <taxon>Clostridia</taxon>
        <taxon>Lachnospirales</taxon>
        <taxon>Lachnospiraceae</taxon>
        <taxon>Lachnobacterium</taxon>
    </lineage>
</organism>
<keyword evidence="4" id="KW-1185">Reference proteome</keyword>
<name>A0A1H9SD08_9FIRM</name>
<evidence type="ECO:0000313" key="4">
    <source>
        <dbReference type="Proteomes" id="UP000182471"/>
    </source>
</evidence>
<dbReference type="RefSeq" id="WP_051604800.1">
    <property type="nucleotide sequence ID" value="NZ_FOGW01000011.1"/>
</dbReference>
<keyword evidence="1" id="KW-0812">Transmembrane</keyword>
<sequence length="336" mass="37059">MMKLKKIAVSVLLATMVLTSGVPVMATQNSKVATQGERAKQSEVEEKGMYPIEASDIVEGKYDLKVESSSSMFRVVKAVLTVKPDSMTAVITLGGKGYEKLYMGTGEEAVTKDEGEYSKAIEDSNGALTYEVKVDALDKGLECTGFSKRKQKWYDHQILFRADSLPAGALKSSASKAHHKMDVKPIKLEDGKYEIKVSLKGGSGRAKIKTPAEIVVKNKKATAKITWSSKNYDYMIVNGKKYTPVNKKGNSVFEIPVLALDKKMPVIGDTTAMSKPYEIEYFLTFDKKSAKLVKVESNKATTVTIITGACVVVLVGILMWKKNKKNKHEKIKHEKK</sequence>
<keyword evidence="1" id="KW-0472">Membrane</keyword>
<evidence type="ECO:0000256" key="1">
    <source>
        <dbReference type="SAM" id="Phobius"/>
    </source>
</evidence>
<gene>
    <name evidence="3" type="ORF">SAMN02910429_01180</name>
</gene>
<keyword evidence="2" id="KW-0732">Signal</keyword>
<dbReference type="EMBL" id="FOGW01000011">
    <property type="protein sequence ID" value="SER82253.1"/>
    <property type="molecule type" value="Genomic_DNA"/>
</dbReference>
<dbReference type="Proteomes" id="UP000182471">
    <property type="component" value="Unassembled WGS sequence"/>
</dbReference>
<evidence type="ECO:0000313" key="3">
    <source>
        <dbReference type="EMBL" id="SER82253.1"/>
    </source>
</evidence>
<evidence type="ECO:0000256" key="2">
    <source>
        <dbReference type="SAM" id="SignalP"/>
    </source>
</evidence>
<reference evidence="4" key="1">
    <citation type="submission" date="2016-10" db="EMBL/GenBank/DDBJ databases">
        <authorList>
            <person name="Varghese N."/>
            <person name="Submissions S."/>
        </authorList>
    </citation>
    <scope>NUCLEOTIDE SEQUENCE [LARGE SCALE GENOMIC DNA]</scope>
    <source>
        <strain evidence="4">S1b</strain>
    </source>
</reference>
<feature type="signal peptide" evidence="2">
    <location>
        <begin position="1"/>
        <end position="26"/>
    </location>
</feature>
<dbReference type="OrthoDB" id="9812528at2"/>